<sequence length="104" mass="11718">MSDVPRAFRELGELIAYAEMSDTLRARLVLVRSWLPRQRSIRRAPISSVKLTPSVKQRIHDIKVANPKLSEQEIAVMVNVNAGWVSETLTGKRGRRFAIEGYGA</sequence>
<reference evidence="1 2" key="1">
    <citation type="submission" date="2017-03" db="EMBL/GenBank/DDBJ databases">
        <title>Whole genome sequences of fourteen strains of Bradyrhizobium canariense and one strain of Bradyrhizobium japonicum isolated from Lupinus (Papilionoideae: Genisteae) species in Algeria.</title>
        <authorList>
            <person name="Crovadore J."/>
            <person name="Chekireb D."/>
            <person name="Brachmann A."/>
            <person name="Chablais R."/>
            <person name="Cochard B."/>
            <person name="Lefort F."/>
        </authorList>
    </citation>
    <scope>NUCLEOTIDE SEQUENCE [LARGE SCALE GENOMIC DNA]</scope>
    <source>
        <strain evidence="1 2">UBMA197</strain>
    </source>
</reference>
<organism evidence="1 2">
    <name type="scientific">Bradyrhizobium japonicum</name>
    <dbReference type="NCBI Taxonomy" id="375"/>
    <lineage>
        <taxon>Bacteria</taxon>
        <taxon>Pseudomonadati</taxon>
        <taxon>Pseudomonadota</taxon>
        <taxon>Alphaproteobacteria</taxon>
        <taxon>Hyphomicrobiales</taxon>
        <taxon>Nitrobacteraceae</taxon>
        <taxon>Bradyrhizobium</taxon>
    </lineage>
</organism>
<dbReference type="EMBL" id="NAFL01000198">
    <property type="protein sequence ID" value="OSJ36316.1"/>
    <property type="molecule type" value="Genomic_DNA"/>
</dbReference>
<name>A0A1Y2JWD1_BRAJP</name>
<dbReference type="AlphaFoldDB" id="A0A1Y2JWD1"/>
<dbReference type="RefSeq" id="WP_085398704.1">
    <property type="nucleotide sequence ID" value="NZ_NAFL01000198.1"/>
</dbReference>
<accession>A0A1Y2JWD1</accession>
<gene>
    <name evidence="1" type="ORF">BSZ19_04865</name>
</gene>
<protein>
    <submittedName>
        <fullName evidence="1">Uncharacterized protein</fullName>
    </submittedName>
</protein>
<proteinExistence type="predicted"/>
<evidence type="ECO:0000313" key="1">
    <source>
        <dbReference type="EMBL" id="OSJ36316.1"/>
    </source>
</evidence>
<comment type="caution">
    <text evidence="1">The sequence shown here is derived from an EMBL/GenBank/DDBJ whole genome shotgun (WGS) entry which is preliminary data.</text>
</comment>
<dbReference type="Proteomes" id="UP000193335">
    <property type="component" value="Unassembled WGS sequence"/>
</dbReference>
<evidence type="ECO:0000313" key="2">
    <source>
        <dbReference type="Proteomes" id="UP000193335"/>
    </source>
</evidence>